<dbReference type="PANTHER" id="PTHR43300">
    <property type="entry name" value="ACETYLTRANSFERASE"/>
    <property type="match status" value="1"/>
</dbReference>
<dbReference type="Proteomes" id="UP000565455">
    <property type="component" value="Unassembled WGS sequence"/>
</dbReference>
<evidence type="ECO:0000313" key="3">
    <source>
        <dbReference type="EMBL" id="MBA9065705.1"/>
    </source>
</evidence>
<dbReference type="Gene3D" id="3.40.50.20">
    <property type="match status" value="1"/>
</dbReference>
<evidence type="ECO:0000259" key="2">
    <source>
        <dbReference type="Pfam" id="PF17836"/>
    </source>
</evidence>
<gene>
    <name evidence="3" type="ORF">GGQ91_005127</name>
</gene>
<dbReference type="InterPro" id="IPR011004">
    <property type="entry name" value="Trimer_LpxA-like_sf"/>
</dbReference>
<feature type="domain" description="PglD N-terminal" evidence="2">
    <location>
        <begin position="16"/>
        <end position="78"/>
    </location>
</feature>
<sequence>MTIDRSSGLDIPTVKRLALIGGGGFAKEVAEIARLNGFAVQSVYSTQEQTQVAPWRGYLDELLADRDQYDGVAIAIGGVSRQVINARADIIAWLFKHEFACPPLISPHAIVCDGVTIEPGAFVAHGVILNVDAHLSAFCMLNSAAIVGHDARIGRNATVSPGAFVGGKCSVGSGTLIGPLAKVLQGLRIGENATIGMGCNVMRDVKDNAVLWPRPDIVGTS</sequence>
<evidence type="ECO:0000256" key="1">
    <source>
        <dbReference type="ARBA" id="ARBA00007274"/>
    </source>
</evidence>
<evidence type="ECO:0000313" key="4">
    <source>
        <dbReference type="Proteomes" id="UP000565455"/>
    </source>
</evidence>
<name>A0ABR6DHY0_9HYPH</name>
<dbReference type="PANTHER" id="PTHR43300:SF7">
    <property type="entry name" value="UDP-N-ACETYLBACILLOSAMINE N-ACETYLTRANSFERASE"/>
    <property type="match status" value="1"/>
</dbReference>
<dbReference type="Pfam" id="PF17836">
    <property type="entry name" value="PglD_N"/>
    <property type="match status" value="1"/>
</dbReference>
<dbReference type="InterPro" id="IPR020019">
    <property type="entry name" value="AcTrfase_PglD-like"/>
</dbReference>
<dbReference type="Pfam" id="PF00132">
    <property type="entry name" value="Hexapep"/>
    <property type="match status" value="1"/>
</dbReference>
<organism evidence="3 4">
    <name type="scientific">Methylobacterium fujisawaense</name>
    <dbReference type="NCBI Taxonomy" id="107400"/>
    <lineage>
        <taxon>Bacteria</taxon>
        <taxon>Pseudomonadati</taxon>
        <taxon>Pseudomonadota</taxon>
        <taxon>Alphaproteobacteria</taxon>
        <taxon>Hyphomicrobiales</taxon>
        <taxon>Methylobacteriaceae</taxon>
        <taxon>Methylobacterium</taxon>
    </lineage>
</organism>
<keyword evidence="4" id="KW-1185">Reference proteome</keyword>
<dbReference type="RefSeq" id="WP_343066859.1">
    <property type="nucleotide sequence ID" value="NZ_JACJIM010000009.1"/>
</dbReference>
<dbReference type="InterPro" id="IPR001451">
    <property type="entry name" value="Hexapep"/>
</dbReference>
<comment type="similarity">
    <text evidence="1">Belongs to the transferase hexapeptide repeat family.</text>
</comment>
<reference evidence="3 4" key="1">
    <citation type="submission" date="2020-08" db="EMBL/GenBank/DDBJ databases">
        <title>Genomic Encyclopedia of Type Strains, Phase IV (KMG-IV): sequencing the most valuable type-strain genomes for metagenomic binning, comparative biology and taxonomic classification.</title>
        <authorList>
            <person name="Goeker M."/>
        </authorList>
    </citation>
    <scope>NUCLEOTIDE SEQUENCE [LARGE SCALE GENOMIC DNA]</scope>
    <source>
        <strain evidence="3 4">DSM 5686</strain>
    </source>
</reference>
<protein>
    <submittedName>
        <fullName evidence="3">Sugar O-acyltransferase (Sialic acid O-acetyltransferase NeuD family)</fullName>
    </submittedName>
</protein>
<dbReference type="InterPro" id="IPR041561">
    <property type="entry name" value="PglD_N"/>
</dbReference>
<dbReference type="GeneID" id="96606723"/>
<proteinExistence type="inferred from homology"/>
<accession>A0ABR6DHY0</accession>
<comment type="caution">
    <text evidence="3">The sequence shown here is derived from an EMBL/GenBank/DDBJ whole genome shotgun (WGS) entry which is preliminary data.</text>
</comment>
<dbReference type="EMBL" id="JACJIM010000009">
    <property type="protein sequence ID" value="MBA9065705.1"/>
    <property type="molecule type" value="Genomic_DNA"/>
</dbReference>
<dbReference type="CDD" id="cd03360">
    <property type="entry name" value="LbH_AT_putative"/>
    <property type="match status" value="1"/>
</dbReference>
<dbReference type="SUPFAM" id="SSF51161">
    <property type="entry name" value="Trimeric LpxA-like enzymes"/>
    <property type="match status" value="1"/>
</dbReference>
<dbReference type="Gene3D" id="2.160.10.10">
    <property type="entry name" value="Hexapeptide repeat proteins"/>
    <property type="match status" value="1"/>
</dbReference>
<dbReference type="InterPro" id="IPR050179">
    <property type="entry name" value="Trans_hexapeptide_repeat"/>
</dbReference>